<proteinExistence type="predicted"/>
<dbReference type="EMBL" id="JAWPEI010000006">
    <property type="protein sequence ID" value="KAK4723790.1"/>
    <property type="molecule type" value="Genomic_DNA"/>
</dbReference>
<keyword evidence="1" id="KW-1133">Transmembrane helix</keyword>
<evidence type="ECO:0000256" key="1">
    <source>
        <dbReference type="SAM" id="Phobius"/>
    </source>
</evidence>
<accession>A0AAV9LDM2</accession>
<keyword evidence="1" id="KW-0472">Membrane</keyword>
<dbReference type="AlphaFoldDB" id="A0AAV9LDM2"/>
<keyword evidence="1" id="KW-0812">Transmembrane</keyword>
<evidence type="ECO:0000313" key="3">
    <source>
        <dbReference type="Proteomes" id="UP001311915"/>
    </source>
</evidence>
<comment type="caution">
    <text evidence="2">The sequence shown here is derived from an EMBL/GenBank/DDBJ whole genome shotgun (WGS) entry which is preliminary data.</text>
</comment>
<sequence length="185" mass="21672">MPSEFFVDTCPLPLHFGWAIKAPNLPFPSSQPPWQVAKLANKLKMINMGLKLNLQVSKAPKERCLHAVYMIYRPKTQRYKFKRSEIQEKGINVQIVEEIRLIYNLKMTIYSVILLVYTTCSTKKKRADLAQICIRRIFIVRLRTRLGPKIHQIWDLAKSPNLNLILPLLLFIYLLFVLTNPFYVN</sequence>
<reference evidence="2 3" key="1">
    <citation type="submission" date="2023-10" db="EMBL/GenBank/DDBJ databases">
        <title>Genome-Wide Identification Analysis in wild type Solanum Pinnatisectum Reveals Some Genes Defensing Phytophthora Infestans.</title>
        <authorList>
            <person name="Sun C."/>
        </authorList>
    </citation>
    <scope>NUCLEOTIDE SEQUENCE [LARGE SCALE GENOMIC DNA]</scope>
    <source>
        <strain evidence="2">LQN</strain>
        <tissue evidence="2">Leaf</tissue>
    </source>
</reference>
<name>A0AAV9LDM2_9SOLN</name>
<protein>
    <submittedName>
        <fullName evidence="2">Uncharacterized protein</fullName>
    </submittedName>
</protein>
<evidence type="ECO:0000313" key="2">
    <source>
        <dbReference type="EMBL" id="KAK4723790.1"/>
    </source>
</evidence>
<gene>
    <name evidence="2" type="ORF">R3W88_026569</name>
</gene>
<keyword evidence="3" id="KW-1185">Reference proteome</keyword>
<feature type="transmembrane region" description="Helical" evidence="1">
    <location>
        <begin position="164"/>
        <end position="184"/>
    </location>
</feature>
<dbReference type="Proteomes" id="UP001311915">
    <property type="component" value="Unassembled WGS sequence"/>
</dbReference>
<organism evidence="2 3">
    <name type="scientific">Solanum pinnatisectum</name>
    <name type="common">tansyleaf nightshade</name>
    <dbReference type="NCBI Taxonomy" id="50273"/>
    <lineage>
        <taxon>Eukaryota</taxon>
        <taxon>Viridiplantae</taxon>
        <taxon>Streptophyta</taxon>
        <taxon>Embryophyta</taxon>
        <taxon>Tracheophyta</taxon>
        <taxon>Spermatophyta</taxon>
        <taxon>Magnoliopsida</taxon>
        <taxon>eudicotyledons</taxon>
        <taxon>Gunneridae</taxon>
        <taxon>Pentapetalae</taxon>
        <taxon>asterids</taxon>
        <taxon>lamiids</taxon>
        <taxon>Solanales</taxon>
        <taxon>Solanaceae</taxon>
        <taxon>Solanoideae</taxon>
        <taxon>Solaneae</taxon>
        <taxon>Solanum</taxon>
    </lineage>
</organism>